<evidence type="ECO:0000256" key="4">
    <source>
        <dbReference type="ARBA" id="ARBA00022723"/>
    </source>
</evidence>
<dbReference type="EC" id="3.4.11.18" evidence="6 7"/>
<reference evidence="9 10" key="1">
    <citation type="journal article" date="2017" name="ISME J.">
        <title>Potential for microbial H2 and metal transformations associated with novel bacteria and archaea in deep terrestrial subsurface sediments.</title>
        <authorList>
            <person name="Hernsdorf A.W."/>
            <person name="Amano Y."/>
            <person name="Miyakawa K."/>
            <person name="Ise K."/>
            <person name="Suzuki Y."/>
            <person name="Anantharaman K."/>
            <person name="Probst A."/>
            <person name="Burstein D."/>
            <person name="Thomas B.C."/>
            <person name="Banfield J.F."/>
        </authorList>
    </citation>
    <scope>NUCLEOTIDE SEQUENCE [LARGE SCALE GENOMIC DNA]</scope>
    <source>
        <strain evidence="9">HGW-Actinobacteria-3</strain>
    </source>
</reference>
<dbReference type="GO" id="GO:0005829">
    <property type="term" value="C:cytosol"/>
    <property type="evidence" value="ECO:0007669"/>
    <property type="project" value="TreeGrafter"/>
</dbReference>
<dbReference type="InterPro" id="IPR001714">
    <property type="entry name" value="Pept_M24_MAP"/>
</dbReference>
<keyword evidence="3 6" id="KW-0645">Protease</keyword>
<dbReference type="NCBIfam" id="TIGR00500">
    <property type="entry name" value="met_pdase_I"/>
    <property type="match status" value="1"/>
</dbReference>
<evidence type="ECO:0000256" key="2">
    <source>
        <dbReference type="ARBA" id="ARBA00022438"/>
    </source>
</evidence>
<dbReference type="GO" id="GO:0070006">
    <property type="term" value="F:metalloaminopeptidase activity"/>
    <property type="evidence" value="ECO:0007669"/>
    <property type="project" value="UniProtKB-UniRule"/>
</dbReference>
<dbReference type="AlphaFoldDB" id="A0A2N3G5Y6"/>
<feature type="binding site" evidence="6">
    <location>
        <position position="208"/>
    </location>
    <ligand>
        <name>a divalent metal cation</name>
        <dbReference type="ChEBI" id="CHEBI:60240"/>
        <label>2</label>
        <note>catalytic</note>
    </ligand>
</feature>
<proteinExistence type="inferred from homology"/>
<feature type="binding site" evidence="6">
    <location>
        <position position="239"/>
    </location>
    <ligand>
        <name>a divalent metal cation</name>
        <dbReference type="ChEBI" id="CHEBI:60240"/>
        <label>1</label>
    </ligand>
</feature>
<dbReference type="GO" id="GO:0006508">
    <property type="term" value="P:proteolysis"/>
    <property type="evidence" value="ECO:0007669"/>
    <property type="project" value="UniProtKB-KW"/>
</dbReference>
<comment type="function">
    <text evidence="1 6">Removes the N-terminal methionine from nascent proteins. The N-terminal methionine is often cleaved when the second residue in the primary sequence is small and uncharged (Met-Ala-, Cys, Gly, Pro, Ser, Thr, or Val). Requires deformylation of the N(alpha)-formylated initiator methionine before it can be hydrolyzed.</text>
</comment>
<dbReference type="InterPro" id="IPR002467">
    <property type="entry name" value="Pept_M24A_MAP1"/>
</dbReference>
<dbReference type="GO" id="GO:0046872">
    <property type="term" value="F:metal ion binding"/>
    <property type="evidence" value="ECO:0007669"/>
    <property type="project" value="UniProtKB-UniRule"/>
</dbReference>
<dbReference type="PANTHER" id="PTHR43330">
    <property type="entry name" value="METHIONINE AMINOPEPTIDASE"/>
    <property type="match status" value="1"/>
</dbReference>
<evidence type="ECO:0000256" key="6">
    <source>
        <dbReference type="HAMAP-Rule" id="MF_01974"/>
    </source>
</evidence>
<evidence type="ECO:0000256" key="1">
    <source>
        <dbReference type="ARBA" id="ARBA00002521"/>
    </source>
</evidence>
<gene>
    <name evidence="6 9" type="primary">map</name>
    <name evidence="9" type="ORF">CVT63_04410</name>
</gene>
<name>A0A2N3G5Y6_9ACTN</name>
<dbReference type="Proteomes" id="UP000233654">
    <property type="component" value="Unassembled WGS sequence"/>
</dbReference>
<evidence type="ECO:0000259" key="8">
    <source>
        <dbReference type="Pfam" id="PF00557"/>
    </source>
</evidence>
<evidence type="ECO:0000313" key="9">
    <source>
        <dbReference type="EMBL" id="PKQ28129.1"/>
    </source>
</evidence>
<evidence type="ECO:0000256" key="3">
    <source>
        <dbReference type="ARBA" id="ARBA00022670"/>
    </source>
</evidence>
<dbReference type="Pfam" id="PF00557">
    <property type="entry name" value="Peptidase_M24"/>
    <property type="match status" value="1"/>
</dbReference>
<evidence type="ECO:0000256" key="5">
    <source>
        <dbReference type="ARBA" id="ARBA00022801"/>
    </source>
</evidence>
<keyword evidence="2 6" id="KW-0031">Aminopeptidase</keyword>
<comment type="subunit">
    <text evidence="6">Monomer.</text>
</comment>
<dbReference type="PROSITE" id="PS00680">
    <property type="entry name" value="MAP_1"/>
    <property type="match status" value="1"/>
</dbReference>
<comment type="caution">
    <text evidence="9">The sequence shown here is derived from an EMBL/GenBank/DDBJ whole genome shotgun (WGS) entry which is preliminary data.</text>
</comment>
<evidence type="ECO:0000256" key="7">
    <source>
        <dbReference type="RuleBase" id="RU003653"/>
    </source>
</evidence>
<keyword evidence="5 6" id="KW-0378">Hydrolase</keyword>
<protein>
    <recommendedName>
        <fullName evidence="6 7">Methionine aminopeptidase</fullName>
        <shortName evidence="6">MAP</shortName>
        <shortName evidence="6">MetAP</shortName>
        <ecNumber evidence="6 7">3.4.11.18</ecNumber>
    </recommendedName>
    <alternativeName>
        <fullName evidence="6">Peptidase M</fullName>
    </alternativeName>
</protein>
<dbReference type="Gene3D" id="3.90.230.10">
    <property type="entry name" value="Creatinase/methionine aminopeptidase superfamily"/>
    <property type="match status" value="1"/>
</dbReference>
<dbReference type="InterPro" id="IPR000994">
    <property type="entry name" value="Pept_M24"/>
</dbReference>
<organism evidence="9 10">
    <name type="scientific">Candidatus Anoxymicrobium japonicum</name>
    <dbReference type="NCBI Taxonomy" id="2013648"/>
    <lineage>
        <taxon>Bacteria</taxon>
        <taxon>Bacillati</taxon>
        <taxon>Actinomycetota</taxon>
        <taxon>Candidatus Geothermincolia</taxon>
        <taxon>Candidatus Geothermincolales</taxon>
        <taxon>Candidatus Anoxymicrobiaceae</taxon>
        <taxon>Candidatus Anoxymicrobium</taxon>
    </lineage>
</organism>
<dbReference type="HAMAP" id="MF_01974">
    <property type="entry name" value="MetAP_1"/>
    <property type="match status" value="1"/>
</dbReference>
<sequence length="269" mass="28538">MIVLKSREEINKMRRAGHLVGKVLNAIVERADVGVTTLELDRIAERMIRDSGAVPAFKGYEPEFVQCGPFPGTICASVNDEVVHGIPGIRPLEDGDVLSIDTGVEMEGYFGDAAVSLIIGKPESEALILVDVTRNALDAGIAACRAGNRLGDISSAIQTVVEAAGFSVVRRFVGHGIGARMHEDPPIPNYGTPGTGPVLKPGMIFALEPMVNMGSSDVWTSPECWKVKTKDGRLSAHFEHTVAVTDSGAEVLTTTSMGSSGLEKSCCFV</sequence>
<comment type="catalytic activity">
    <reaction evidence="6 7">
        <text>Release of N-terminal amino acids, preferentially methionine, from peptides and arylamides.</text>
        <dbReference type="EC" id="3.4.11.18"/>
    </reaction>
</comment>
<feature type="binding site" evidence="6">
    <location>
        <position position="239"/>
    </location>
    <ligand>
        <name>a divalent metal cation</name>
        <dbReference type="ChEBI" id="CHEBI:60240"/>
        <label>2</label>
        <note>catalytic</note>
    </ligand>
</feature>
<dbReference type="SUPFAM" id="SSF55920">
    <property type="entry name" value="Creatinase/aminopeptidase"/>
    <property type="match status" value="1"/>
</dbReference>
<feature type="binding site" evidence="6">
    <location>
        <position position="112"/>
    </location>
    <ligand>
        <name>a divalent metal cation</name>
        <dbReference type="ChEBI" id="CHEBI:60240"/>
        <label>1</label>
    </ligand>
</feature>
<feature type="domain" description="Peptidase M24" evidence="8">
    <location>
        <begin position="12"/>
        <end position="246"/>
    </location>
</feature>
<feature type="binding site" evidence="6">
    <location>
        <position position="182"/>
    </location>
    <ligand>
        <name>substrate</name>
    </ligand>
</feature>
<feature type="binding site" evidence="6">
    <location>
        <position position="101"/>
    </location>
    <ligand>
        <name>a divalent metal cation</name>
        <dbReference type="ChEBI" id="CHEBI:60240"/>
        <label>1</label>
    </ligand>
</feature>
<dbReference type="EMBL" id="PHEX01000031">
    <property type="protein sequence ID" value="PKQ28129.1"/>
    <property type="molecule type" value="Genomic_DNA"/>
</dbReference>
<feature type="binding site" evidence="6">
    <location>
        <position position="84"/>
    </location>
    <ligand>
        <name>substrate</name>
    </ligand>
</feature>
<comment type="cofactor">
    <cofactor evidence="6">
        <name>Co(2+)</name>
        <dbReference type="ChEBI" id="CHEBI:48828"/>
    </cofactor>
    <cofactor evidence="6">
        <name>Zn(2+)</name>
        <dbReference type="ChEBI" id="CHEBI:29105"/>
    </cofactor>
    <cofactor evidence="6">
        <name>Mn(2+)</name>
        <dbReference type="ChEBI" id="CHEBI:29035"/>
    </cofactor>
    <cofactor evidence="6">
        <name>Fe(2+)</name>
        <dbReference type="ChEBI" id="CHEBI:29033"/>
    </cofactor>
    <text evidence="6">Binds 2 divalent metal cations per subunit. Has a high-affinity and a low affinity metal-binding site. The true nature of the physiological cofactor is under debate. The enzyme is active with cobalt, zinc, manganese or divalent iron ions. Most likely, methionine aminopeptidases function as mononuclear Fe(2+)-metalloproteases under physiological conditions, and the catalytically relevant metal-binding site has been assigned to the histidine-containing high-affinity site.</text>
</comment>
<dbReference type="PANTHER" id="PTHR43330:SF27">
    <property type="entry name" value="METHIONINE AMINOPEPTIDASE"/>
    <property type="match status" value="1"/>
</dbReference>
<dbReference type="InterPro" id="IPR036005">
    <property type="entry name" value="Creatinase/aminopeptidase-like"/>
</dbReference>
<dbReference type="GO" id="GO:0004239">
    <property type="term" value="F:initiator methionyl aminopeptidase activity"/>
    <property type="evidence" value="ECO:0007669"/>
    <property type="project" value="UniProtKB-UniRule"/>
</dbReference>
<comment type="similarity">
    <text evidence="6">Belongs to the peptidase M24A family. Methionine aminopeptidase type 1 subfamily.</text>
</comment>
<dbReference type="PRINTS" id="PR00599">
    <property type="entry name" value="MAPEPTIDASE"/>
</dbReference>
<accession>A0A2N3G5Y6</accession>
<feature type="binding site" evidence="6">
    <location>
        <position position="112"/>
    </location>
    <ligand>
        <name>a divalent metal cation</name>
        <dbReference type="ChEBI" id="CHEBI:60240"/>
        <label>2</label>
        <note>catalytic</note>
    </ligand>
</feature>
<dbReference type="CDD" id="cd01086">
    <property type="entry name" value="MetAP1"/>
    <property type="match status" value="1"/>
</dbReference>
<evidence type="ECO:0000313" key="10">
    <source>
        <dbReference type="Proteomes" id="UP000233654"/>
    </source>
</evidence>
<feature type="binding site" evidence="6">
    <location>
        <position position="175"/>
    </location>
    <ligand>
        <name>a divalent metal cation</name>
        <dbReference type="ChEBI" id="CHEBI:60240"/>
        <label>2</label>
        <note>catalytic</note>
    </ligand>
</feature>
<keyword evidence="4 6" id="KW-0479">Metal-binding</keyword>